<keyword evidence="2" id="KW-1003">Cell membrane</keyword>
<dbReference type="Pfam" id="PF01569">
    <property type="entry name" value="PAP2"/>
    <property type="match status" value="1"/>
</dbReference>
<proteinExistence type="predicted"/>
<feature type="transmembrane region" description="Helical" evidence="7">
    <location>
        <begin position="86"/>
        <end position="109"/>
    </location>
</feature>
<keyword evidence="10" id="KW-1185">Reference proteome</keyword>
<feature type="domain" description="Phosphatidic acid phosphatase type 2/haloperoxidase" evidence="8">
    <location>
        <begin position="89"/>
        <end position="204"/>
    </location>
</feature>
<comment type="subcellular location">
    <subcellularLocation>
        <location evidence="1">Cell membrane</location>
        <topology evidence="1">Multi-pass membrane protein</topology>
    </subcellularLocation>
</comment>
<dbReference type="RefSeq" id="WP_183262124.1">
    <property type="nucleotide sequence ID" value="NZ_BAAAVZ010000003.1"/>
</dbReference>
<protein>
    <submittedName>
        <fullName evidence="9">Undecaprenyl-diphosphatase</fullName>
        <ecNumber evidence="9">3.6.1.27</ecNumber>
    </submittedName>
</protein>
<dbReference type="Gene3D" id="1.20.144.10">
    <property type="entry name" value="Phosphatidic acid phosphatase type 2/haloperoxidase"/>
    <property type="match status" value="1"/>
</dbReference>
<evidence type="ECO:0000256" key="6">
    <source>
        <dbReference type="ARBA" id="ARBA00023136"/>
    </source>
</evidence>
<evidence type="ECO:0000256" key="4">
    <source>
        <dbReference type="ARBA" id="ARBA00022801"/>
    </source>
</evidence>
<evidence type="ECO:0000313" key="10">
    <source>
        <dbReference type="Proteomes" id="UP000539538"/>
    </source>
</evidence>
<organism evidence="9 10">
    <name type="scientific">Aminobacter niigataensis</name>
    <dbReference type="NCBI Taxonomy" id="83265"/>
    <lineage>
        <taxon>Bacteria</taxon>
        <taxon>Pseudomonadati</taxon>
        <taxon>Pseudomonadota</taxon>
        <taxon>Alphaproteobacteria</taxon>
        <taxon>Hyphomicrobiales</taxon>
        <taxon>Phyllobacteriaceae</taxon>
        <taxon>Aminobacter</taxon>
    </lineage>
</organism>
<feature type="transmembrane region" description="Helical" evidence="7">
    <location>
        <begin position="189"/>
        <end position="208"/>
    </location>
</feature>
<feature type="transmembrane region" description="Helical" evidence="7">
    <location>
        <begin position="12"/>
        <end position="36"/>
    </location>
</feature>
<dbReference type="Proteomes" id="UP000539538">
    <property type="component" value="Unassembled WGS sequence"/>
</dbReference>
<dbReference type="PANTHER" id="PTHR14969:SF62">
    <property type="entry name" value="DECAPRENYLPHOSPHORYL-5-PHOSPHORIBOSE PHOSPHATASE RV3807C-RELATED"/>
    <property type="match status" value="1"/>
</dbReference>
<reference evidence="9 10" key="1">
    <citation type="submission" date="2020-08" db="EMBL/GenBank/DDBJ databases">
        <title>Genomic Encyclopedia of Type Strains, Phase IV (KMG-IV): sequencing the most valuable type-strain genomes for metagenomic binning, comparative biology and taxonomic classification.</title>
        <authorList>
            <person name="Goeker M."/>
        </authorList>
    </citation>
    <scope>NUCLEOTIDE SEQUENCE [LARGE SCALE GENOMIC DNA]</scope>
    <source>
        <strain evidence="9 10">DSM 7050</strain>
    </source>
</reference>
<keyword evidence="3 7" id="KW-0812">Transmembrane</keyword>
<dbReference type="InterPro" id="IPR036938">
    <property type="entry name" value="PAP2/HPO_sf"/>
</dbReference>
<accession>A0ABR6L1X8</accession>
<keyword evidence="5 7" id="KW-1133">Transmembrane helix</keyword>
<dbReference type="SMART" id="SM00014">
    <property type="entry name" value="acidPPc"/>
    <property type="match status" value="1"/>
</dbReference>
<evidence type="ECO:0000256" key="2">
    <source>
        <dbReference type="ARBA" id="ARBA00022475"/>
    </source>
</evidence>
<dbReference type="EMBL" id="JACHOT010000001">
    <property type="protein sequence ID" value="MBB4650070.1"/>
    <property type="molecule type" value="Genomic_DNA"/>
</dbReference>
<evidence type="ECO:0000256" key="1">
    <source>
        <dbReference type="ARBA" id="ARBA00004651"/>
    </source>
</evidence>
<comment type="caution">
    <text evidence="9">The sequence shown here is derived from an EMBL/GenBank/DDBJ whole genome shotgun (WGS) entry which is preliminary data.</text>
</comment>
<name>A0ABR6L1X8_9HYPH</name>
<dbReference type="SUPFAM" id="SSF48317">
    <property type="entry name" value="Acid phosphatase/Vanadium-dependent haloperoxidase"/>
    <property type="match status" value="1"/>
</dbReference>
<evidence type="ECO:0000256" key="7">
    <source>
        <dbReference type="SAM" id="Phobius"/>
    </source>
</evidence>
<evidence type="ECO:0000256" key="5">
    <source>
        <dbReference type="ARBA" id="ARBA00022989"/>
    </source>
</evidence>
<gene>
    <name evidence="9" type="ORF">GGQ99_001792</name>
</gene>
<evidence type="ECO:0000259" key="8">
    <source>
        <dbReference type="SMART" id="SM00014"/>
    </source>
</evidence>
<evidence type="ECO:0000313" key="9">
    <source>
        <dbReference type="EMBL" id="MBB4650070.1"/>
    </source>
</evidence>
<dbReference type="EC" id="3.6.1.27" evidence="9"/>
<dbReference type="GO" id="GO:0050380">
    <property type="term" value="F:undecaprenyl-diphosphatase activity"/>
    <property type="evidence" value="ECO:0007669"/>
    <property type="project" value="UniProtKB-EC"/>
</dbReference>
<dbReference type="PANTHER" id="PTHR14969">
    <property type="entry name" value="SPHINGOSINE-1-PHOSPHATE PHOSPHOHYDROLASE"/>
    <property type="match status" value="1"/>
</dbReference>
<evidence type="ECO:0000256" key="3">
    <source>
        <dbReference type="ARBA" id="ARBA00022692"/>
    </source>
</evidence>
<keyword evidence="6 7" id="KW-0472">Membrane</keyword>
<sequence length="236" mass="26084">MNEPVWTRELTWLVSVGAVAALLLFVVDARVMDFILSNRNQLTRWLAQASQAGKSEWYLVPALLVYLVTATADWRNSGYRVRARLVSWFGQAAFLFGSIAITGIAVNLVKIVIGRARPSMFGELGAYHFDPFVVSKYFSSFPSGHSTTLGTVAAVLMIWFPRQWLPIGLVCLMLSAFRVPAAAHYPSDVVAGFLFGFVLTVVMARFLAARRVGFRPRPGKMLPAATGMRQKRLPAA</sequence>
<feature type="transmembrane region" description="Helical" evidence="7">
    <location>
        <begin position="164"/>
        <end position="183"/>
    </location>
</feature>
<feature type="transmembrane region" description="Helical" evidence="7">
    <location>
        <begin position="57"/>
        <end position="74"/>
    </location>
</feature>
<dbReference type="InterPro" id="IPR000326">
    <property type="entry name" value="PAP2/HPO"/>
</dbReference>
<keyword evidence="4 9" id="KW-0378">Hydrolase</keyword>